<dbReference type="AlphaFoldDB" id="A0AAN6YSE3"/>
<dbReference type="Pfam" id="PF20684">
    <property type="entry name" value="Fung_rhodopsin"/>
    <property type="match status" value="1"/>
</dbReference>
<evidence type="ECO:0000313" key="9">
    <source>
        <dbReference type="EMBL" id="KAK4112522.1"/>
    </source>
</evidence>
<keyword evidence="10" id="KW-1185">Reference proteome</keyword>
<feature type="transmembrane region" description="Helical" evidence="7">
    <location>
        <begin position="247"/>
        <end position="273"/>
    </location>
</feature>
<reference evidence="9" key="1">
    <citation type="journal article" date="2023" name="Mol. Phylogenet. Evol.">
        <title>Genome-scale phylogeny and comparative genomics of the fungal order Sordariales.</title>
        <authorList>
            <person name="Hensen N."/>
            <person name="Bonometti L."/>
            <person name="Westerberg I."/>
            <person name="Brannstrom I.O."/>
            <person name="Guillou S."/>
            <person name="Cros-Aarteil S."/>
            <person name="Calhoun S."/>
            <person name="Haridas S."/>
            <person name="Kuo A."/>
            <person name="Mondo S."/>
            <person name="Pangilinan J."/>
            <person name="Riley R."/>
            <person name="LaButti K."/>
            <person name="Andreopoulos B."/>
            <person name="Lipzen A."/>
            <person name="Chen C."/>
            <person name="Yan M."/>
            <person name="Daum C."/>
            <person name="Ng V."/>
            <person name="Clum A."/>
            <person name="Steindorff A."/>
            <person name="Ohm R.A."/>
            <person name="Martin F."/>
            <person name="Silar P."/>
            <person name="Natvig D.O."/>
            <person name="Lalanne C."/>
            <person name="Gautier V."/>
            <person name="Ament-Velasquez S.L."/>
            <person name="Kruys A."/>
            <person name="Hutchinson M.I."/>
            <person name="Powell A.J."/>
            <person name="Barry K."/>
            <person name="Miller A.N."/>
            <person name="Grigoriev I.V."/>
            <person name="Debuchy R."/>
            <person name="Gladieux P."/>
            <person name="Hiltunen Thoren M."/>
            <person name="Johannesson H."/>
        </authorList>
    </citation>
    <scope>NUCLEOTIDE SEQUENCE</scope>
    <source>
        <strain evidence="9">CBS 508.74</strain>
    </source>
</reference>
<sequence>MTGGDSPAPDPDVAHYGQLIIAVAVVTMAVSGLFVGMRLWSRVVILRSVAVEDAFILPAWLFAAGNSISNLIQLQYGLGRPYAALDPDTFAIYLKIGYATNIIYALALAFVKISILCLYIRVLTYNNVRRAARVLLGIVIITHLWIIASLITVCIPVEAVWNRALRSTAYCHSWNVYWSHSGINITTDFLIFLLPLTVLPKIRVPQRQKILLYFVFLLAFSVCLISIVRTVQFALGWTFAQPPIDPILNTVLIAVWTMLEVNLAVVCACITTIKPVLARIFPRLLTPEISESNMSVSWNRVIEEAHGRLRPRAASDTGTQTLRESGQSSVQTKNIRTGDAEATDKGAQSSGGSLTSGGVERQFAGH</sequence>
<feature type="transmembrane region" description="Helical" evidence="7">
    <location>
        <begin position="134"/>
        <end position="161"/>
    </location>
</feature>
<feature type="transmembrane region" description="Helical" evidence="7">
    <location>
        <begin position="96"/>
        <end position="122"/>
    </location>
</feature>
<evidence type="ECO:0000256" key="3">
    <source>
        <dbReference type="ARBA" id="ARBA00022989"/>
    </source>
</evidence>
<comment type="subcellular location">
    <subcellularLocation>
        <location evidence="1">Membrane</location>
        <topology evidence="1">Multi-pass membrane protein</topology>
    </subcellularLocation>
</comment>
<evidence type="ECO:0000256" key="5">
    <source>
        <dbReference type="ARBA" id="ARBA00038359"/>
    </source>
</evidence>
<feature type="transmembrane region" description="Helical" evidence="7">
    <location>
        <begin position="16"/>
        <end position="35"/>
    </location>
</feature>
<protein>
    <recommendedName>
        <fullName evidence="8">Rhodopsin domain-containing protein</fullName>
    </recommendedName>
</protein>
<comment type="similarity">
    <text evidence="5">Belongs to the SAT4 family.</text>
</comment>
<feature type="domain" description="Rhodopsin" evidence="8">
    <location>
        <begin position="37"/>
        <end position="279"/>
    </location>
</feature>
<gene>
    <name evidence="9" type="ORF">N656DRAFT_93099</name>
</gene>
<evidence type="ECO:0000256" key="1">
    <source>
        <dbReference type="ARBA" id="ARBA00004141"/>
    </source>
</evidence>
<dbReference type="PANTHER" id="PTHR33048">
    <property type="entry name" value="PTH11-LIKE INTEGRAL MEMBRANE PROTEIN (AFU_ORTHOLOGUE AFUA_5G11245)"/>
    <property type="match status" value="1"/>
</dbReference>
<accession>A0AAN6YSE3</accession>
<evidence type="ECO:0000256" key="6">
    <source>
        <dbReference type="SAM" id="MobiDB-lite"/>
    </source>
</evidence>
<keyword evidence="3 7" id="KW-1133">Transmembrane helix</keyword>
<feature type="transmembrane region" description="Helical" evidence="7">
    <location>
        <begin position="55"/>
        <end position="76"/>
    </location>
</feature>
<evidence type="ECO:0000313" key="10">
    <source>
        <dbReference type="Proteomes" id="UP001302812"/>
    </source>
</evidence>
<feature type="region of interest" description="Disordered" evidence="6">
    <location>
        <begin position="309"/>
        <end position="366"/>
    </location>
</feature>
<dbReference type="Proteomes" id="UP001302812">
    <property type="component" value="Unassembled WGS sequence"/>
</dbReference>
<keyword evidence="4 7" id="KW-0472">Membrane</keyword>
<dbReference type="EMBL" id="MU853342">
    <property type="protein sequence ID" value="KAK4112522.1"/>
    <property type="molecule type" value="Genomic_DNA"/>
</dbReference>
<comment type="caution">
    <text evidence="9">The sequence shown here is derived from an EMBL/GenBank/DDBJ whole genome shotgun (WGS) entry which is preliminary data.</text>
</comment>
<keyword evidence="2 7" id="KW-0812">Transmembrane</keyword>
<dbReference type="InterPro" id="IPR052337">
    <property type="entry name" value="SAT4-like"/>
</dbReference>
<feature type="transmembrane region" description="Helical" evidence="7">
    <location>
        <begin position="211"/>
        <end position="235"/>
    </location>
</feature>
<dbReference type="GeneID" id="89943534"/>
<name>A0AAN6YSE3_9PEZI</name>
<reference evidence="9" key="2">
    <citation type="submission" date="2023-05" db="EMBL/GenBank/DDBJ databases">
        <authorList>
            <consortium name="Lawrence Berkeley National Laboratory"/>
            <person name="Steindorff A."/>
            <person name="Hensen N."/>
            <person name="Bonometti L."/>
            <person name="Westerberg I."/>
            <person name="Brannstrom I.O."/>
            <person name="Guillou S."/>
            <person name="Cros-Aarteil S."/>
            <person name="Calhoun S."/>
            <person name="Haridas S."/>
            <person name="Kuo A."/>
            <person name="Mondo S."/>
            <person name="Pangilinan J."/>
            <person name="Riley R."/>
            <person name="Labutti K."/>
            <person name="Andreopoulos B."/>
            <person name="Lipzen A."/>
            <person name="Chen C."/>
            <person name="Yanf M."/>
            <person name="Daum C."/>
            <person name="Ng V."/>
            <person name="Clum A."/>
            <person name="Ohm R."/>
            <person name="Martin F."/>
            <person name="Silar P."/>
            <person name="Natvig D."/>
            <person name="Lalanne C."/>
            <person name="Gautier V."/>
            <person name="Ament-Velasquez S.L."/>
            <person name="Kruys A."/>
            <person name="Hutchinson M.I."/>
            <person name="Powell A.J."/>
            <person name="Barry K."/>
            <person name="Miller A.N."/>
            <person name="Grigoriev I.V."/>
            <person name="Debuchy R."/>
            <person name="Gladieux P."/>
            <person name="Thoren M.H."/>
            <person name="Johannesson H."/>
        </authorList>
    </citation>
    <scope>NUCLEOTIDE SEQUENCE</scope>
    <source>
        <strain evidence="9">CBS 508.74</strain>
    </source>
</reference>
<evidence type="ECO:0000259" key="8">
    <source>
        <dbReference type="Pfam" id="PF20684"/>
    </source>
</evidence>
<dbReference type="PANTHER" id="PTHR33048:SF47">
    <property type="entry name" value="INTEGRAL MEMBRANE PROTEIN-RELATED"/>
    <property type="match status" value="1"/>
</dbReference>
<dbReference type="RefSeq" id="XP_064670092.1">
    <property type="nucleotide sequence ID" value="XM_064819408.1"/>
</dbReference>
<dbReference type="InterPro" id="IPR049326">
    <property type="entry name" value="Rhodopsin_dom_fungi"/>
</dbReference>
<evidence type="ECO:0000256" key="7">
    <source>
        <dbReference type="SAM" id="Phobius"/>
    </source>
</evidence>
<proteinExistence type="inferred from homology"/>
<organism evidence="9 10">
    <name type="scientific">Canariomyces notabilis</name>
    <dbReference type="NCBI Taxonomy" id="2074819"/>
    <lineage>
        <taxon>Eukaryota</taxon>
        <taxon>Fungi</taxon>
        <taxon>Dikarya</taxon>
        <taxon>Ascomycota</taxon>
        <taxon>Pezizomycotina</taxon>
        <taxon>Sordariomycetes</taxon>
        <taxon>Sordariomycetidae</taxon>
        <taxon>Sordariales</taxon>
        <taxon>Chaetomiaceae</taxon>
        <taxon>Canariomyces</taxon>
    </lineage>
</organism>
<evidence type="ECO:0000256" key="4">
    <source>
        <dbReference type="ARBA" id="ARBA00023136"/>
    </source>
</evidence>
<feature type="transmembrane region" description="Helical" evidence="7">
    <location>
        <begin position="181"/>
        <end position="199"/>
    </location>
</feature>
<feature type="compositionally biased region" description="Polar residues" evidence="6">
    <location>
        <begin position="316"/>
        <end position="335"/>
    </location>
</feature>
<evidence type="ECO:0000256" key="2">
    <source>
        <dbReference type="ARBA" id="ARBA00022692"/>
    </source>
</evidence>
<dbReference type="GO" id="GO:0016020">
    <property type="term" value="C:membrane"/>
    <property type="evidence" value="ECO:0007669"/>
    <property type="project" value="UniProtKB-SubCell"/>
</dbReference>